<feature type="compositionally biased region" description="Low complexity" evidence="1">
    <location>
        <begin position="518"/>
        <end position="534"/>
    </location>
</feature>
<feature type="region of interest" description="Disordered" evidence="1">
    <location>
        <begin position="1"/>
        <end position="36"/>
    </location>
</feature>
<feature type="compositionally biased region" description="Pro residues" evidence="1">
    <location>
        <begin position="803"/>
        <end position="834"/>
    </location>
</feature>
<organism evidence="2 3">
    <name type="scientific">Candidatus Nanosyncoccus nanoralicus</name>
    <dbReference type="NCBI Taxonomy" id="2171996"/>
    <lineage>
        <taxon>Bacteria</taxon>
        <taxon>Candidatus Saccharimonadota</taxon>
        <taxon>Candidatus Nanosyncoccalia</taxon>
        <taxon>Candidatus Nanosyncoccales</taxon>
        <taxon>Candidatus Nanosyncoccaceae</taxon>
        <taxon>Candidatus Nanosyncoccus</taxon>
    </lineage>
</organism>
<feature type="compositionally biased region" description="Polar residues" evidence="1">
    <location>
        <begin position="1"/>
        <end position="24"/>
    </location>
</feature>
<proteinExistence type="predicted"/>
<evidence type="ECO:0000313" key="2">
    <source>
        <dbReference type="EMBL" id="RYC73331.1"/>
    </source>
</evidence>
<feature type="region of interest" description="Disordered" evidence="1">
    <location>
        <begin position="678"/>
        <end position="871"/>
    </location>
</feature>
<reference evidence="2 3" key="1">
    <citation type="journal article" date="2018" name="bioRxiv">
        <title>Evidence of independent acquisition and adaption of ultra-small bacteria to human hosts across the highly diverse yet reduced genomes of the phylum Saccharibacteria.</title>
        <authorList>
            <person name="McLean J.S."/>
            <person name="Bor B."/>
            <person name="To T.T."/>
            <person name="Liu Q."/>
            <person name="Kearns K.A."/>
            <person name="Solden L.M."/>
            <person name="Wrighton K.C."/>
            <person name="He X."/>
            <person name="Shi W."/>
        </authorList>
    </citation>
    <scope>NUCLEOTIDE SEQUENCE [LARGE SCALE GENOMIC DNA]</scope>
    <source>
        <strain evidence="2 3">TM7_KMM_G3_1_HOT_351</strain>
    </source>
</reference>
<dbReference type="EMBL" id="PRLL01000017">
    <property type="protein sequence ID" value="RYC73331.1"/>
    <property type="molecule type" value="Genomic_DNA"/>
</dbReference>
<feature type="compositionally biased region" description="Low complexity" evidence="1">
    <location>
        <begin position="390"/>
        <end position="400"/>
    </location>
</feature>
<dbReference type="RefSeq" id="WP_129605036.1">
    <property type="nucleotide sequence ID" value="NZ_PRLL01000017.1"/>
</dbReference>
<feature type="compositionally biased region" description="Pro residues" evidence="1">
    <location>
        <begin position="776"/>
        <end position="789"/>
    </location>
</feature>
<dbReference type="Gene3D" id="3.90.1640.10">
    <property type="entry name" value="inorganic pyrophosphatase (n-terminal core)"/>
    <property type="match status" value="2"/>
</dbReference>
<dbReference type="PANTHER" id="PTHR47618">
    <property type="entry name" value="BIFUNCTIONAL OLIGORIBONUCLEASE AND PAP PHOSPHATASE NRNA"/>
    <property type="match status" value="1"/>
</dbReference>
<feature type="compositionally biased region" description="Low complexity" evidence="1">
    <location>
        <begin position="453"/>
        <end position="464"/>
    </location>
</feature>
<dbReference type="InterPro" id="IPR051319">
    <property type="entry name" value="Oligoribo/pAp-PDE_c-di-AMP_PDE"/>
</dbReference>
<feature type="compositionally biased region" description="Polar residues" evidence="1">
    <location>
        <begin position="792"/>
        <end position="802"/>
    </location>
</feature>
<comment type="caution">
    <text evidence="2">The sequence shown here is derived from an EMBL/GenBank/DDBJ whole genome shotgun (WGS) entry which is preliminary data.</text>
</comment>
<feature type="region of interest" description="Disordered" evidence="1">
    <location>
        <begin position="376"/>
        <end position="400"/>
    </location>
</feature>
<feature type="compositionally biased region" description="Pro residues" evidence="1">
    <location>
        <begin position="704"/>
        <end position="722"/>
    </location>
</feature>
<sequence length="871" mass="93289">MDVSAQNNTKNATSNQSGPSSSTKAPRPDSLGFGIDPQQIPEKVAEKIQRGANILIALSKDPNLDEMSAAIALAIVLDQQKKHVTAIYSGKTPNALEFLKPEETFEKDTSSLQDFIIALNKSKADHLTYKLDGDYVKIYITPYKGQVKKEDLEYSYGDYNVDLVIVFNVNAGTEIDSALSEYGRIMHDASAINITSGLPGRFADLEWSDPEKSSVCEMVYDLLKELEITELSQEVATALLTGILSATERFSNNRTKPTTMAVASKLMEAGADQQLISANILKPETPATQENLATSDASAASETPISSDVPTTPETSTSSVIPITSEIPTSSDTSTTAGTPATVDTPTVSDSNPDTGLKELEELVNQNLAQTANLQNNQEVSSETSQLPNLPSEELSLSTTPLTTGNVMDELARMTASMTNTSQETDNLVVAPDSQTQATPQAQVAPEIQSISQTQVAPQAQPTPEIQVTPQAQPAPEIQATPQAQPFSQVQPEAQPQTYDNQQVSMQFQPQPQPQPQMQPQAQAQFETQVQSQPQPQPQPQPFPQFQPQQYTQPLPPEQPVSVPSMQSQLPPVNPLPFQSSPDIVGHTISDPVIESGEDMSRLMDEVLAEPSPIQNPVGYQSLINQGDYINQSLSQQPVPNPQPTPTHPLSVGQQPIVNYIPGQNIATLSAPAMPTMPQNTNYPNPEYTNTIPEYSTPAIPTMPTAPTPEPQPAPNLQPAPEPQSASSLQSSLTAQPPSNPQPVPTTLVDPMADFIQATPPATSTPIPDFLQPEAFLPPAPAPVVPAQPTPIQSSYSMQPTIPNMPLPPVAPQATPTPPIIEPTPEVTPTPQIPQAPTIQSAPAPTPQSSPAPQAPTTPVDPSAFRIPGTY</sequence>
<feature type="compositionally biased region" description="Pro residues" evidence="1">
    <location>
        <begin position="844"/>
        <end position="856"/>
    </location>
</feature>
<dbReference type="PANTHER" id="PTHR47618:SF1">
    <property type="entry name" value="BIFUNCTIONAL OLIGORIBONUCLEASE AND PAP PHOSPHATASE NRNA"/>
    <property type="match status" value="1"/>
</dbReference>
<evidence type="ECO:0000256" key="1">
    <source>
        <dbReference type="SAM" id="MobiDB-lite"/>
    </source>
</evidence>
<feature type="compositionally biased region" description="Polar residues" evidence="1">
    <location>
        <begin position="337"/>
        <end position="354"/>
    </location>
</feature>
<dbReference type="SUPFAM" id="SSF64182">
    <property type="entry name" value="DHH phosphoesterases"/>
    <property type="match status" value="1"/>
</dbReference>
<dbReference type="Proteomes" id="UP001191004">
    <property type="component" value="Unassembled WGS sequence"/>
</dbReference>
<feature type="compositionally biased region" description="Polar residues" evidence="1">
    <location>
        <begin position="379"/>
        <end position="389"/>
    </location>
</feature>
<feature type="compositionally biased region" description="Low complexity" evidence="1">
    <location>
        <begin position="678"/>
        <end position="703"/>
    </location>
</feature>
<reference evidence="2 3" key="2">
    <citation type="journal article" date="2020" name="Cell Rep.">
        <title>Acquisition and Adaptation of Ultra-small Parasitic Reduced Genome Bacteria to Mammalian Hosts.</title>
        <authorList>
            <person name="McLean J.S."/>
            <person name="Bor B."/>
            <person name="Kerns K.A."/>
            <person name="Liu Q."/>
            <person name="To T.T."/>
            <person name="Solden L."/>
            <person name="Hendrickson E.L."/>
            <person name="Wrighton K."/>
            <person name="Shi W."/>
            <person name="He X."/>
        </authorList>
    </citation>
    <scope>NUCLEOTIDE SEQUENCE [LARGE SCALE GENOMIC DNA]</scope>
    <source>
        <strain evidence="2 3">TM7_KMM_G3_1_HOT_351</strain>
    </source>
</reference>
<feature type="region of interest" description="Disordered" evidence="1">
    <location>
        <begin position="633"/>
        <end position="652"/>
    </location>
</feature>
<accession>A0ABY0FLA6</accession>
<name>A0ABY0FLA6_9BACT</name>
<feature type="compositionally biased region" description="Low complexity" evidence="1">
    <location>
        <begin position="306"/>
        <end position="336"/>
    </location>
</feature>
<feature type="compositionally biased region" description="Polar residues" evidence="1">
    <location>
        <begin position="290"/>
        <end position="305"/>
    </location>
</feature>
<keyword evidence="3" id="KW-1185">Reference proteome</keyword>
<evidence type="ECO:0000313" key="3">
    <source>
        <dbReference type="Proteomes" id="UP001191004"/>
    </source>
</evidence>
<feature type="region of interest" description="Disordered" evidence="1">
    <location>
        <begin position="434"/>
        <end position="464"/>
    </location>
</feature>
<feature type="region of interest" description="Disordered" evidence="1">
    <location>
        <begin position="508"/>
        <end position="570"/>
    </location>
</feature>
<feature type="region of interest" description="Disordered" evidence="1">
    <location>
        <begin position="290"/>
        <end position="355"/>
    </location>
</feature>
<protein>
    <submittedName>
        <fullName evidence="2">Uncharacterized protein</fullName>
    </submittedName>
</protein>
<feature type="compositionally biased region" description="Low complexity" evidence="1">
    <location>
        <begin position="435"/>
        <end position="446"/>
    </location>
</feature>
<feature type="compositionally biased region" description="Pro residues" evidence="1">
    <location>
        <begin position="535"/>
        <end position="545"/>
    </location>
</feature>
<dbReference type="InterPro" id="IPR038763">
    <property type="entry name" value="DHH_sf"/>
</dbReference>
<feature type="compositionally biased region" description="Low complexity" evidence="1">
    <location>
        <begin position="723"/>
        <end position="737"/>
    </location>
</feature>
<gene>
    <name evidence="2" type="ORF">G3KMM_00452</name>
</gene>